<gene>
    <name evidence="4" type="ORF">ACFFU1_17155</name>
</gene>
<evidence type="ECO:0000256" key="2">
    <source>
        <dbReference type="SAM" id="SignalP"/>
    </source>
</evidence>
<evidence type="ECO:0000313" key="5">
    <source>
        <dbReference type="Proteomes" id="UP001589590"/>
    </source>
</evidence>
<sequence length="655" mass="69998">MRNFYKKSLLLLTGLFFSVLTFAQTFENGVFVLNEGGFGYGNASVSVLTSTGFIENNAFSTQNSGAALGDVAQSMAFEGDYLYIVVNYSNYVKVVNRNTLALVATISDQMSNPRNIAFYNGKGYVTNWGDGSDVSDDYVAVIDLATNTVTETISVVEGPEEIVEHNGILFVAHQGGYGFGNSVSVIDTATNSVESIAVGDVPSSLEVDATNLYVLCSGSPNYNPTGETTGSLFKIDLTDYTNKTAYAFAGLSHPELLVLDTTSLYYVLGNEVFKMALSDTALPSTSFIDLSTEGVQNPYSMEKIENRLYIGDAISYTSESKLFIYGNDGSFVNNYDVGILPSGIYYNDQPYAPVAGQPGSTAIPAASELFVAWANGAEVTRGHVDIANPETEYQGNAYASFGTPESALGTPNNSPVSLGDAGEAIVTFALPITNGEGYDFAVFENGFSNTFLELAFVEVSSDGINYFRFPSHSKTQTTTQIGGFGSVDATKLNNLAGKYRANFGTPFDISDIADNELLDKTSITHVKLVDVVGTINPLYAGYDSLGNIINELYATPFNSGGFDLDAVGVINQKDISLSVAEKQNAIGLYPNPASSELYVSKTGTMAIYSVTGALVLQKELIDRTTPVSLDGLHPGVYIVKLSTTSGVFTQKLVKK</sequence>
<comment type="caution">
    <text evidence="4">The sequence shown here is derived from an EMBL/GenBank/DDBJ whole genome shotgun (WGS) entry which is preliminary data.</text>
</comment>
<accession>A0ABV5H434</accession>
<keyword evidence="1 2" id="KW-0732">Signal</keyword>
<proteinExistence type="predicted"/>
<dbReference type="Pfam" id="PF18962">
    <property type="entry name" value="Por_Secre_tail"/>
    <property type="match status" value="1"/>
</dbReference>
<dbReference type="NCBIfam" id="TIGR04183">
    <property type="entry name" value="Por_Secre_tail"/>
    <property type="match status" value="1"/>
</dbReference>
<evidence type="ECO:0000259" key="3">
    <source>
        <dbReference type="Pfam" id="PF18962"/>
    </source>
</evidence>
<feature type="chain" id="PRO_5046830028" evidence="2">
    <location>
        <begin position="24"/>
        <end position="655"/>
    </location>
</feature>
<dbReference type="SUPFAM" id="SSF63825">
    <property type="entry name" value="YWTD domain"/>
    <property type="match status" value="1"/>
</dbReference>
<dbReference type="PANTHER" id="PTHR47197:SF3">
    <property type="entry name" value="DIHYDRO-HEME D1 DEHYDROGENASE"/>
    <property type="match status" value="1"/>
</dbReference>
<dbReference type="InterPro" id="IPR015943">
    <property type="entry name" value="WD40/YVTN_repeat-like_dom_sf"/>
</dbReference>
<dbReference type="InterPro" id="IPR026444">
    <property type="entry name" value="Secre_tail"/>
</dbReference>
<protein>
    <submittedName>
        <fullName evidence="4">DUF5074 domain-containing protein</fullName>
    </submittedName>
</protein>
<evidence type="ECO:0000313" key="4">
    <source>
        <dbReference type="EMBL" id="MFB9106639.1"/>
    </source>
</evidence>
<dbReference type="PANTHER" id="PTHR47197">
    <property type="entry name" value="PROTEIN NIRF"/>
    <property type="match status" value="1"/>
</dbReference>
<feature type="signal peptide" evidence="2">
    <location>
        <begin position="1"/>
        <end position="23"/>
    </location>
</feature>
<dbReference type="InterPro" id="IPR031815">
    <property type="entry name" value="DUF5074"/>
</dbReference>
<keyword evidence="5" id="KW-1185">Reference proteome</keyword>
<feature type="domain" description="Secretion system C-terminal sorting" evidence="3">
    <location>
        <begin position="588"/>
        <end position="653"/>
    </location>
</feature>
<dbReference type="Pfam" id="PF16819">
    <property type="entry name" value="DUF5074"/>
    <property type="match status" value="1"/>
</dbReference>
<name>A0ABV5H434_9FLAO</name>
<dbReference type="Proteomes" id="UP001589590">
    <property type="component" value="Unassembled WGS sequence"/>
</dbReference>
<dbReference type="InterPro" id="IPR051200">
    <property type="entry name" value="Host-pathogen_enzymatic-act"/>
</dbReference>
<evidence type="ECO:0000256" key="1">
    <source>
        <dbReference type="ARBA" id="ARBA00022729"/>
    </source>
</evidence>
<reference evidence="4 5" key="1">
    <citation type="submission" date="2024-09" db="EMBL/GenBank/DDBJ databases">
        <authorList>
            <person name="Sun Q."/>
            <person name="Mori K."/>
        </authorList>
    </citation>
    <scope>NUCLEOTIDE SEQUENCE [LARGE SCALE GENOMIC DNA]</scope>
    <source>
        <strain evidence="4 5">CECT 8300</strain>
    </source>
</reference>
<dbReference type="Gene3D" id="2.130.10.10">
    <property type="entry name" value="YVTN repeat-like/Quinoprotein amine dehydrogenase"/>
    <property type="match status" value="1"/>
</dbReference>
<dbReference type="EMBL" id="JBHMFA010000018">
    <property type="protein sequence ID" value="MFB9106639.1"/>
    <property type="molecule type" value="Genomic_DNA"/>
</dbReference>
<dbReference type="RefSeq" id="WP_290270755.1">
    <property type="nucleotide sequence ID" value="NZ_JAUFQP010000010.1"/>
</dbReference>
<organism evidence="4 5">
    <name type="scientific">Algibacter miyuki</name>
    <dbReference type="NCBI Taxonomy" id="1306933"/>
    <lineage>
        <taxon>Bacteria</taxon>
        <taxon>Pseudomonadati</taxon>
        <taxon>Bacteroidota</taxon>
        <taxon>Flavobacteriia</taxon>
        <taxon>Flavobacteriales</taxon>
        <taxon>Flavobacteriaceae</taxon>
        <taxon>Algibacter</taxon>
    </lineage>
</organism>